<feature type="compositionally biased region" description="Low complexity" evidence="1">
    <location>
        <begin position="771"/>
        <end position="784"/>
    </location>
</feature>
<dbReference type="Proteomes" id="UP001150569">
    <property type="component" value="Unassembled WGS sequence"/>
</dbReference>
<evidence type="ECO:0000313" key="3">
    <source>
        <dbReference type="Proteomes" id="UP001150569"/>
    </source>
</evidence>
<comment type="caution">
    <text evidence="2">The sequence shown here is derived from an EMBL/GenBank/DDBJ whole genome shotgun (WGS) entry which is preliminary data.</text>
</comment>
<feature type="compositionally biased region" description="Basic and acidic residues" evidence="1">
    <location>
        <begin position="476"/>
        <end position="485"/>
    </location>
</feature>
<dbReference type="EMBL" id="JANBPT010000020">
    <property type="protein sequence ID" value="KAJ1929940.1"/>
    <property type="molecule type" value="Genomic_DNA"/>
</dbReference>
<feature type="region of interest" description="Disordered" evidence="1">
    <location>
        <begin position="771"/>
        <end position="804"/>
    </location>
</feature>
<feature type="compositionally biased region" description="Acidic residues" evidence="1">
    <location>
        <begin position="923"/>
        <end position="936"/>
    </location>
</feature>
<feature type="region of interest" description="Disordered" evidence="1">
    <location>
        <begin position="906"/>
        <end position="936"/>
    </location>
</feature>
<feature type="compositionally biased region" description="Polar residues" evidence="1">
    <location>
        <begin position="873"/>
        <end position="887"/>
    </location>
</feature>
<accession>A0A9W8AFY6</accession>
<feature type="region of interest" description="Disordered" evidence="1">
    <location>
        <begin position="856"/>
        <end position="887"/>
    </location>
</feature>
<feature type="region of interest" description="Disordered" evidence="1">
    <location>
        <begin position="361"/>
        <end position="381"/>
    </location>
</feature>
<dbReference type="AlphaFoldDB" id="A0A9W8AFY6"/>
<evidence type="ECO:0000256" key="1">
    <source>
        <dbReference type="SAM" id="MobiDB-lite"/>
    </source>
</evidence>
<organism evidence="2 3">
    <name type="scientific">Tieghemiomyces parasiticus</name>
    <dbReference type="NCBI Taxonomy" id="78921"/>
    <lineage>
        <taxon>Eukaryota</taxon>
        <taxon>Fungi</taxon>
        <taxon>Fungi incertae sedis</taxon>
        <taxon>Zoopagomycota</taxon>
        <taxon>Kickxellomycotina</taxon>
        <taxon>Dimargaritomycetes</taxon>
        <taxon>Dimargaritales</taxon>
        <taxon>Dimargaritaceae</taxon>
        <taxon>Tieghemiomyces</taxon>
    </lineage>
</organism>
<feature type="compositionally biased region" description="Low complexity" evidence="1">
    <location>
        <begin position="856"/>
        <end position="872"/>
    </location>
</feature>
<reference evidence="2" key="1">
    <citation type="submission" date="2022-07" db="EMBL/GenBank/DDBJ databases">
        <title>Phylogenomic reconstructions and comparative analyses of Kickxellomycotina fungi.</title>
        <authorList>
            <person name="Reynolds N.K."/>
            <person name="Stajich J.E."/>
            <person name="Barry K."/>
            <person name="Grigoriev I.V."/>
            <person name="Crous P."/>
            <person name="Smith M.E."/>
        </authorList>
    </citation>
    <scope>NUCLEOTIDE SEQUENCE</scope>
    <source>
        <strain evidence="2">RSA 861</strain>
    </source>
</reference>
<evidence type="ECO:0008006" key="4">
    <source>
        <dbReference type="Google" id="ProtNLM"/>
    </source>
</evidence>
<keyword evidence="3" id="KW-1185">Reference proteome</keyword>
<evidence type="ECO:0000313" key="2">
    <source>
        <dbReference type="EMBL" id="KAJ1929940.1"/>
    </source>
</evidence>
<proteinExistence type="predicted"/>
<gene>
    <name evidence="2" type="ORF">IWQ60_000744</name>
</gene>
<feature type="compositionally biased region" description="Polar residues" evidence="1">
    <location>
        <begin position="907"/>
        <end position="921"/>
    </location>
</feature>
<protein>
    <recommendedName>
        <fullName evidence="4">PH domain-containing protein</fullName>
    </recommendedName>
</protein>
<feature type="compositionally biased region" description="Polar residues" evidence="1">
    <location>
        <begin position="421"/>
        <end position="435"/>
    </location>
</feature>
<feature type="compositionally biased region" description="Polar residues" evidence="1">
    <location>
        <begin position="785"/>
        <end position="804"/>
    </location>
</feature>
<sequence>MSNNDWLPITVCDAASRLEYSYSLQCLGSCVIRCNVCARLLLLTPQSSRNIYCAVCDEPLDISLEAMMMTPGVIVKAFNVEKPFDIENFLRVESVANHLRPSSVVRMGYLLVEKVALQHPSSAPNRSNSTPKSIKVLSALLKRSAPRSKTLCQMGWTQVLAVQNGSVLRFYTTRPQRTDAGLRHLLLETVDLTRTEIGRVAAHSPGGAGGLIYSAPRPARLSLRTADARFTLNVGTDLLTAWWQTCLERSVQVTRDRAAAIRSRGPETPTLNLDATREEDLQAADAALDSPTRKAIPTPIIAAPQVATMADDPPAPPLRTLSTAFQRDMTPAAATASGAFTDPGPSTSLLTVSCRSRSTLSLANPDPLVSPTTPSPTTAAFTQVPRLRKARSYYLEQARAECLQSLAASGLPAAPKKYSPALSSGSSTTACSHGSGNLPADREDDGDSILSLDYYPTSPRRAATDGPATPRGTSRHSGDDESDVIHQTKSLVRIRSSGYTVIPPTPAAAPASPPSLSRSRSCAQVNSKRMSRYYPDSPFLDLANAYEAAHGLAAACGKRIQDEDDDSEAEVGEPKKARDSFAEFAARIQPSHLVDGPRTAPVPPPKPRRSLIQAVTTGQEYRPRNKAAPALPDLSTTVPLSALRNRRIMAPTDTPVRRPAPLPMNASRTVPTKHLRTSLYTQGPRTGPVYAADSSAVLTNAKAQMAGSRLLGSSPNLVAHTLVPTPAPSDTETEAEYSTSTVSGFASALPMPVPNQRRVLLSPSIAASASSSSTSSLETLTRSTINASSPPSQLMASPMSTTSTAVNSPVLDPLVQLSRLNKAAQTILRNHAITHPAATPTLPTTVVSLATVVTSDLGSSSSSSSDDYLSTLQNPTAQSGGTASQTHTQATVEAYALAAHKGHLRTRATSLSCNSQSSTDTEGLGDEDDEEEDEEANLFKDARFNPYVRTQLKMARPASSVAKPLPPTPANNAVYRSTNPFYQLMAGRTLSNVV</sequence>
<feature type="region of interest" description="Disordered" evidence="1">
    <location>
        <begin position="413"/>
        <end position="485"/>
    </location>
</feature>
<dbReference type="OrthoDB" id="5598812at2759"/>
<name>A0A9W8AFY6_9FUNG</name>